<feature type="non-terminal residue" evidence="2">
    <location>
        <position position="1"/>
    </location>
</feature>
<dbReference type="AlphaFoldDB" id="A0A9N9K7F6"/>
<name>A0A9N9K7F6_9GLOM</name>
<dbReference type="InterPro" id="IPR031052">
    <property type="entry name" value="FHY3/FAR1"/>
</dbReference>
<evidence type="ECO:0000313" key="2">
    <source>
        <dbReference type="EMBL" id="CAG8815539.1"/>
    </source>
</evidence>
<dbReference type="Proteomes" id="UP000789396">
    <property type="component" value="Unassembled WGS sequence"/>
</dbReference>
<feature type="domain" description="MULE transposase" evidence="1">
    <location>
        <begin position="14"/>
        <end position="100"/>
    </location>
</feature>
<proteinExistence type="predicted"/>
<evidence type="ECO:0000313" key="3">
    <source>
        <dbReference type="Proteomes" id="UP000789396"/>
    </source>
</evidence>
<feature type="non-terminal residue" evidence="2">
    <location>
        <position position="122"/>
    </location>
</feature>
<protein>
    <submittedName>
        <fullName evidence="2">18638_t:CDS:1</fullName>
    </submittedName>
</protein>
<dbReference type="Pfam" id="PF10551">
    <property type="entry name" value="MULE"/>
    <property type="match status" value="1"/>
</dbReference>
<dbReference type="PANTHER" id="PTHR31669:SF251">
    <property type="entry name" value="PROTEIN FAR1-RELATED SEQUENCE"/>
    <property type="match status" value="1"/>
</dbReference>
<evidence type="ECO:0000259" key="1">
    <source>
        <dbReference type="Pfam" id="PF10551"/>
    </source>
</evidence>
<keyword evidence="3" id="KW-1185">Reference proteome</keyword>
<dbReference type="EMBL" id="CAJVPZ010091406">
    <property type="protein sequence ID" value="CAG8815539.1"/>
    <property type="molecule type" value="Genomic_DNA"/>
</dbReference>
<dbReference type="GO" id="GO:0006355">
    <property type="term" value="P:regulation of DNA-templated transcription"/>
    <property type="evidence" value="ECO:0007669"/>
    <property type="project" value="InterPro"/>
</dbReference>
<organism evidence="2 3">
    <name type="scientific">Racocetra fulgida</name>
    <dbReference type="NCBI Taxonomy" id="60492"/>
    <lineage>
        <taxon>Eukaryota</taxon>
        <taxon>Fungi</taxon>
        <taxon>Fungi incertae sedis</taxon>
        <taxon>Mucoromycota</taxon>
        <taxon>Glomeromycotina</taxon>
        <taxon>Glomeromycetes</taxon>
        <taxon>Diversisporales</taxon>
        <taxon>Gigasporaceae</taxon>
        <taxon>Racocetra</taxon>
    </lineage>
</organism>
<comment type="caution">
    <text evidence="2">The sequence shown here is derived from an EMBL/GenBank/DDBJ whole genome shotgun (WGS) entry which is preliminary data.</text>
</comment>
<reference evidence="2" key="1">
    <citation type="submission" date="2021-06" db="EMBL/GenBank/DDBJ databases">
        <authorList>
            <person name="Kallberg Y."/>
            <person name="Tangrot J."/>
            <person name="Rosling A."/>
        </authorList>
    </citation>
    <scope>NUCLEOTIDE SEQUENCE</scope>
    <source>
        <strain evidence="2">IN212</strain>
    </source>
</reference>
<dbReference type="InterPro" id="IPR018289">
    <property type="entry name" value="MULE_transposase_dom"/>
</dbReference>
<gene>
    <name evidence="2" type="ORF">RFULGI_LOCUS19201</name>
</gene>
<accession>A0A9N9K7F6</accession>
<sequence length="122" mass="14352">ANPRWYVQVDWIPYTNHYEIALLLFLVVDSYLSSQLMAQALTDDETKEAHIWILQQIKNATNSSIPQVIFINTDPTLVTTIQDEFPNTNALHYIFHIAQNIPLNLKNHLKDNYEEFVRDFFE</sequence>
<dbReference type="PANTHER" id="PTHR31669">
    <property type="entry name" value="PROTEIN FAR1-RELATED SEQUENCE 10-RELATED"/>
    <property type="match status" value="1"/>
</dbReference>
<dbReference type="OrthoDB" id="2444496at2759"/>